<evidence type="ECO:0000256" key="8">
    <source>
        <dbReference type="ARBA" id="ARBA00023014"/>
    </source>
</evidence>
<evidence type="ECO:0000313" key="11">
    <source>
        <dbReference type="EMBL" id="GAA4742773.1"/>
    </source>
</evidence>
<dbReference type="NCBIfam" id="TIGR03914">
    <property type="entry name" value="UDG_fam_dom"/>
    <property type="match status" value="1"/>
</dbReference>
<keyword evidence="5" id="KW-0227">DNA damage</keyword>
<dbReference type="Pfam" id="PF03167">
    <property type="entry name" value="UDG"/>
    <property type="match status" value="1"/>
</dbReference>
<gene>
    <name evidence="11" type="ORF">GCM10025783_12750</name>
</gene>
<keyword evidence="6" id="KW-0378">Hydrolase</keyword>
<evidence type="ECO:0000256" key="1">
    <source>
        <dbReference type="ARBA" id="ARBA00006521"/>
    </source>
</evidence>
<keyword evidence="7" id="KW-0408">Iron</keyword>
<evidence type="ECO:0000256" key="7">
    <source>
        <dbReference type="ARBA" id="ARBA00023004"/>
    </source>
</evidence>
<evidence type="ECO:0000256" key="3">
    <source>
        <dbReference type="ARBA" id="ARBA00022485"/>
    </source>
</evidence>
<dbReference type="SMART" id="SM00987">
    <property type="entry name" value="UreE_C"/>
    <property type="match status" value="1"/>
</dbReference>
<proteinExistence type="inferred from homology"/>
<dbReference type="SMART" id="SM00986">
    <property type="entry name" value="UDG"/>
    <property type="match status" value="1"/>
</dbReference>
<evidence type="ECO:0000256" key="5">
    <source>
        <dbReference type="ARBA" id="ARBA00022763"/>
    </source>
</evidence>
<dbReference type="SUPFAM" id="SSF52141">
    <property type="entry name" value="Uracil-DNA glycosylase-like"/>
    <property type="match status" value="1"/>
</dbReference>
<reference evidence="12" key="1">
    <citation type="journal article" date="2019" name="Int. J. Syst. Evol. Microbiol.">
        <title>The Global Catalogue of Microorganisms (GCM) 10K type strain sequencing project: providing services to taxonomists for standard genome sequencing and annotation.</title>
        <authorList>
            <consortium name="The Broad Institute Genomics Platform"/>
            <consortium name="The Broad Institute Genome Sequencing Center for Infectious Disease"/>
            <person name="Wu L."/>
            <person name="Ma J."/>
        </authorList>
    </citation>
    <scope>NUCLEOTIDE SEQUENCE [LARGE SCALE GENOMIC DNA]</scope>
    <source>
        <strain evidence="12">JCM 19015</strain>
    </source>
</reference>
<comment type="caution">
    <text evidence="11">The sequence shown here is derived from an EMBL/GenBank/DDBJ whole genome shotgun (WGS) entry which is preliminary data.</text>
</comment>
<evidence type="ECO:0000256" key="2">
    <source>
        <dbReference type="ARBA" id="ARBA00019403"/>
    </source>
</evidence>
<comment type="similarity">
    <text evidence="1">Belongs to the uracil-DNA glycosylase (UDG) superfamily. Type 4 (UDGa) family.</text>
</comment>
<dbReference type="RefSeq" id="WP_345480206.1">
    <property type="nucleotide sequence ID" value="NZ_BAABLP010000002.1"/>
</dbReference>
<dbReference type="PANTHER" id="PTHR33693">
    <property type="entry name" value="TYPE-5 URACIL-DNA GLYCOSYLASE"/>
    <property type="match status" value="1"/>
</dbReference>
<keyword evidence="9" id="KW-0234">DNA repair</keyword>
<dbReference type="Gene3D" id="3.40.470.10">
    <property type="entry name" value="Uracil-DNA glycosylase-like domain"/>
    <property type="match status" value="1"/>
</dbReference>
<evidence type="ECO:0000313" key="12">
    <source>
        <dbReference type="Proteomes" id="UP001500121"/>
    </source>
</evidence>
<evidence type="ECO:0000256" key="6">
    <source>
        <dbReference type="ARBA" id="ARBA00022801"/>
    </source>
</evidence>
<organism evidence="11 12">
    <name type="scientific">Amnibacterium soli</name>
    <dbReference type="NCBI Taxonomy" id="1282736"/>
    <lineage>
        <taxon>Bacteria</taxon>
        <taxon>Bacillati</taxon>
        <taxon>Actinomycetota</taxon>
        <taxon>Actinomycetes</taxon>
        <taxon>Micrococcales</taxon>
        <taxon>Microbacteriaceae</taxon>
        <taxon>Amnibacterium</taxon>
    </lineage>
</organism>
<feature type="domain" description="Uracil-DNA glycosylase-like" evidence="10">
    <location>
        <begin position="43"/>
        <end position="206"/>
    </location>
</feature>
<name>A0ABP8YZ45_9MICO</name>
<keyword evidence="12" id="KW-1185">Reference proteome</keyword>
<evidence type="ECO:0000256" key="9">
    <source>
        <dbReference type="ARBA" id="ARBA00023204"/>
    </source>
</evidence>
<dbReference type="InterPro" id="IPR036895">
    <property type="entry name" value="Uracil-DNA_glycosylase-like_sf"/>
</dbReference>
<dbReference type="InterPro" id="IPR005122">
    <property type="entry name" value="Uracil-DNA_glycosylase-like"/>
</dbReference>
<dbReference type="Proteomes" id="UP001500121">
    <property type="component" value="Unassembled WGS sequence"/>
</dbReference>
<evidence type="ECO:0000256" key="4">
    <source>
        <dbReference type="ARBA" id="ARBA00022723"/>
    </source>
</evidence>
<sequence>MPDEERPGAEQWVPQGAGIDLLREAATRCHGCELWEPATQVVFSAGPPSASMVLVGEQPGDQEDQRGTPFVGPAGTLLVQAVKEAGIDPATVYRTNAVKHFRFEPRGTRRIHKTPEVQHIVACHPWLHAELEVLTPGIVVALGATAGRALFGRPVKIGAERGTVLEGAIPDSSAKALLTAHPSAVLRMQRDPGYDEAYAALVRDLRTAAAVAG</sequence>
<dbReference type="EMBL" id="BAABLP010000002">
    <property type="protein sequence ID" value="GAA4742773.1"/>
    <property type="molecule type" value="Genomic_DNA"/>
</dbReference>
<dbReference type="InterPro" id="IPR051536">
    <property type="entry name" value="UDG_Type-4/5"/>
</dbReference>
<dbReference type="PANTHER" id="PTHR33693:SF9">
    <property type="entry name" value="TYPE-4 URACIL-DNA GLYCOSYLASE"/>
    <property type="match status" value="1"/>
</dbReference>
<dbReference type="InterPro" id="IPR005273">
    <property type="entry name" value="Ura-DNA_glyco_family4"/>
</dbReference>
<evidence type="ECO:0000259" key="10">
    <source>
        <dbReference type="SMART" id="SM00986"/>
    </source>
</evidence>
<protein>
    <recommendedName>
        <fullName evidence="2">Type-4 uracil-DNA glycosylase</fullName>
    </recommendedName>
</protein>
<dbReference type="CDD" id="cd10030">
    <property type="entry name" value="UDG-F4_TTUDGA_SPO1dp_like"/>
    <property type="match status" value="1"/>
</dbReference>
<keyword evidence="4" id="KW-0479">Metal-binding</keyword>
<keyword evidence="8" id="KW-0411">Iron-sulfur</keyword>
<keyword evidence="3" id="KW-0004">4Fe-4S</keyword>
<accession>A0ABP8YZ45</accession>